<sequence>MKLVIHSSVGGRSHARAMLEVGQVLVERGHSVVFAALDENLRFGDGYNMSRVSLGSLQFSDMRTKLQELMADNTNLMGRMMDMLGPILARFYAAEYASLWRVLEDKVDLVVCDIAANACLDIAKAQGIPLVIGLQTTDSFRMNAVPFVTRIAGYGPLTTENLGLAERMWYSVLEPLVNLPSFYRMMRPVNELRARQGFKPRLRIFDFEYGIALANTYFGFETAVPTEPSLHLVGPIFPLNPQPLTPELEAFLANSPRTLYICFGSQILLDAKDTRTIFAAIQSALDSNTIDAAIWANFDQAQLPPPNINRLLTIGYAPQQAILAHPNTRAFISHGGLESSLEAIHSGTPILCMPFISDQPRNAAKIERARIGIYVDRATVTPASLHAGIQQIIANATAPSDLIVNLHRMQQVSHANANRRHHAADLIESHYAIAKACRPQTPFIPTTNQPPCEMHHLVSVSSQMSFIRANALDMYGLIALMGLLLLCLLKTSLSLLFNAIIPKTSLSPKKTQ</sequence>
<gene>
    <name evidence="1" type="ORF">DSO57_1022719</name>
</gene>
<evidence type="ECO:0000313" key="2">
    <source>
        <dbReference type="Proteomes" id="UP001165960"/>
    </source>
</evidence>
<protein>
    <submittedName>
        <fullName evidence="1">Uncharacterized protein</fullName>
    </submittedName>
</protein>
<dbReference type="Proteomes" id="UP001165960">
    <property type="component" value="Unassembled WGS sequence"/>
</dbReference>
<dbReference type="EMBL" id="QTSX02007215">
    <property type="protein sequence ID" value="KAJ9049602.1"/>
    <property type="molecule type" value="Genomic_DNA"/>
</dbReference>
<name>A0ACC2RHQ2_9FUNG</name>
<keyword evidence="2" id="KW-1185">Reference proteome</keyword>
<organism evidence="1 2">
    <name type="scientific">Entomophthora muscae</name>
    <dbReference type="NCBI Taxonomy" id="34485"/>
    <lineage>
        <taxon>Eukaryota</taxon>
        <taxon>Fungi</taxon>
        <taxon>Fungi incertae sedis</taxon>
        <taxon>Zoopagomycota</taxon>
        <taxon>Entomophthoromycotina</taxon>
        <taxon>Entomophthoromycetes</taxon>
        <taxon>Entomophthorales</taxon>
        <taxon>Entomophthoraceae</taxon>
        <taxon>Entomophthora</taxon>
    </lineage>
</organism>
<evidence type="ECO:0000313" key="1">
    <source>
        <dbReference type="EMBL" id="KAJ9049602.1"/>
    </source>
</evidence>
<accession>A0ACC2RHQ2</accession>
<proteinExistence type="predicted"/>
<comment type="caution">
    <text evidence="1">The sequence shown here is derived from an EMBL/GenBank/DDBJ whole genome shotgun (WGS) entry which is preliminary data.</text>
</comment>
<reference evidence="1" key="1">
    <citation type="submission" date="2022-04" db="EMBL/GenBank/DDBJ databases">
        <title>Genome of the entomopathogenic fungus Entomophthora muscae.</title>
        <authorList>
            <person name="Elya C."/>
            <person name="Lovett B.R."/>
            <person name="Lee E."/>
            <person name="Macias A.M."/>
            <person name="Hajek A.E."/>
            <person name="De Bivort B.L."/>
            <person name="Kasson M.T."/>
            <person name="De Fine Licht H.H."/>
            <person name="Stajich J.E."/>
        </authorList>
    </citation>
    <scope>NUCLEOTIDE SEQUENCE</scope>
    <source>
        <strain evidence="1">Berkeley</strain>
    </source>
</reference>